<keyword evidence="4" id="KW-1185">Reference proteome</keyword>
<feature type="transmembrane region" description="Helical" evidence="2">
    <location>
        <begin position="69"/>
        <end position="97"/>
    </location>
</feature>
<evidence type="ECO:0000313" key="4">
    <source>
        <dbReference type="Proteomes" id="UP001291912"/>
    </source>
</evidence>
<dbReference type="RefSeq" id="WP_194423451.1">
    <property type="nucleotide sequence ID" value="NZ_BAAAPT010000001.1"/>
</dbReference>
<name>A0ABU5N3U6_9MICO</name>
<feature type="region of interest" description="Disordered" evidence="1">
    <location>
        <begin position="1"/>
        <end position="34"/>
    </location>
</feature>
<dbReference type="EMBL" id="JAWJYN010000001">
    <property type="protein sequence ID" value="MDZ8160762.1"/>
    <property type="molecule type" value="Genomic_DNA"/>
</dbReference>
<feature type="transmembrane region" description="Helical" evidence="2">
    <location>
        <begin position="109"/>
        <end position="131"/>
    </location>
</feature>
<sequence length="132" mass="13791">MTTPAAPESDDASSGATPTSADTPVAWSSPPPRPKRDVYGIVATIIAAIGLVPTLAVVLIGLIPAFNLVWWYLLVLFPFTALLAVLVLPLATVGIIVGMRRASRIRWSITAAVLGVVMVAPMALIFLSSLAV</sequence>
<evidence type="ECO:0000256" key="1">
    <source>
        <dbReference type="SAM" id="MobiDB-lite"/>
    </source>
</evidence>
<keyword evidence="2" id="KW-0812">Transmembrane</keyword>
<dbReference type="Proteomes" id="UP001291912">
    <property type="component" value="Unassembled WGS sequence"/>
</dbReference>
<keyword evidence="2" id="KW-1133">Transmembrane helix</keyword>
<comment type="caution">
    <text evidence="3">The sequence shown here is derived from an EMBL/GenBank/DDBJ whole genome shotgun (WGS) entry which is preliminary data.</text>
</comment>
<proteinExistence type="predicted"/>
<organism evidence="3 4">
    <name type="scientific">Microbacterium aquimaris</name>
    <dbReference type="NCBI Taxonomy" id="459816"/>
    <lineage>
        <taxon>Bacteria</taxon>
        <taxon>Bacillati</taxon>
        <taxon>Actinomycetota</taxon>
        <taxon>Actinomycetes</taxon>
        <taxon>Micrococcales</taxon>
        <taxon>Microbacteriaceae</taxon>
        <taxon>Microbacterium</taxon>
    </lineage>
</organism>
<keyword evidence="2" id="KW-0472">Membrane</keyword>
<feature type="compositionally biased region" description="Polar residues" evidence="1">
    <location>
        <begin position="12"/>
        <end position="22"/>
    </location>
</feature>
<evidence type="ECO:0000256" key="2">
    <source>
        <dbReference type="SAM" id="Phobius"/>
    </source>
</evidence>
<feature type="transmembrane region" description="Helical" evidence="2">
    <location>
        <begin position="38"/>
        <end position="63"/>
    </location>
</feature>
<reference evidence="3 4" key="1">
    <citation type="submission" date="2023-10" db="EMBL/GenBank/DDBJ databases">
        <title>Microbacterium xanthum sp. nov., isolated from seaweed.</title>
        <authorList>
            <person name="Lee S.D."/>
        </authorList>
    </citation>
    <scope>NUCLEOTIDE SEQUENCE [LARGE SCALE GENOMIC DNA]</scope>
    <source>
        <strain evidence="3 4">KCTC 19124</strain>
    </source>
</reference>
<protein>
    <submittedName>
        <fullName evidence="3">Uncharacterized protein</fullName>
    </submittedName>
</protein>
<gene>
    <name evidence="3" type="ORF">R2Q92_02875</name>
</gene>
<evidence type="ECO:0000313" key="3">
    <source>
        <dbReference type="EMBL" id="MDZ8160762.1"/>
    </source>
</evidence>
<accession>A0ABU5N3U6</accession>